<dbReference type="Gene3D" id="3.40.50.300">
    <property type="entry name" value="P-loop containing nucleotide triphosphate hydrolases"/>
    <property type="match status" value="2"/>
</dbReference>
<evidence type="ECO:0000256" key="1">
    <source>
        <dbReference type="ARBA" id="ARBA00008279"/>
    </source>
</evidence>
<feature type="compositionally biased region" description="Acidic residues" evidence="11">
    <location>
        <begin position="213"/>
        <end position="236"/>
    </location>
</feature>
<evidence type="ECO:0000256" key="9">
    <source>
        <dbReference type="PROSITE-ProRule" id="PRU01049"/>
    </source>
</evidence>
<evidence type="ECO:0000256" key="6">
    <source>
        <dbReference type="ARBA" id="ARBA00023134"/>
    </source>
</evidence>
<gene>
    <name evidence="8" type="primary">der</name>
    <name evidence="13" type="ORF">FHS48_000875</name>
</gene>
<feature type="region of interest" description="Disordered" evidence="11">
    <location>
        <begin position="168"/>
        <end position="254"/>
    </location>
</feature>
<reference evidence="13 14" key="1">
    <citation type="submission" date="2020-08" db="EMBL/GenBank/DDBJ databases">
        <title>Genomic Encyclopedia of Type Strains, Phase IV (KMG-IV): sequencing the most valuable type-strain genomes for metagenomic binning, comparative biology and taxonomic classification.</title>
        <authorList>
            <person name="Goeker M."/>
        </authorList>
    </citation>
    <scope>NUCLEOTIDE SEQUENCE [LARGE SCALE GENOMIC DNA]</scope>
    <source>
        <strain evidence="13 14">DSM 11590</strain>
    </source>
</reference>
<keyword evidence="14" id="KW-1185">Reference proteome</keyword>
<keyword evidence="3 8" id="KW-0690">Ribosome biogenesis</keyword>
<dbReference type="HAMAP" id="MF_00195">
    <property type="entry name" value="GTPase_Der"/>
    <property type="match status" value="1"/>
</dbReference>
<dbReference type="PROSITE" id="PS51712">
    <property type="entry name" value="G_ENGA"/>
    <property type="match status" value="2"/>
</dbReference>
<keyword evidence="4 10" id="KW-0677">Repeat</keyword>
<feature type="binding site" evidence="8">
    <location>
        <begin position="300"/>
        <end position="304"/>
    </location>
    <ligand>
        <name>GTP</name>
        <dbReference type="ChEBI" id="CHEBI:37565"/>
        <label>2</label>
    </ligand>
</feature>
<dbReference type="Pfam" id="PF01926">
    <property type="entry name" value="MMR_HSR1"/>
    <property type="match status" value="2"/>
</dbReference>
<dbReference type="PRINTS" id="PR00326">
    <property type="entry name" value="GTP1OBG"/>
</dbReference>
<dbReference type="GO" id="GO:0005525">
    <property type="term" value="F:GTP binding"/>
    <property type="evidence" value="ECO:0007669"/>
    <property type="project" value="UniProtKB-UniRule"/>
</dbReference>
<accession>A0A7W9ZE44</accession>
<dbReference type="PIRSF" id="PIRSF006485">
    <property type="entry name" value="GTP-binding_EngA"/>
    <property type="match status" value="1"/>
</dbReference>
<evidence type="ECO:0000256" key="4">
    <source>
        <dbReference type="ARBA" id="ARBA00022737"/>
    </source>
</evidence>
<dbReference type="NCBIfam" id="TIGR00231">
    <property type="entry name" value="small_GTP"/>
    <property type="match status" value="2"/>
</dbReference>
<evidence type="ECO:0000259" key="12">
    <source>
        <dbReference type="PROSITE" id="PS51712"/>
    </source>
</evidence>
<evidence type="ECO:0000313" key="13">
    <source>
        <dbReference type="EMBL" id="MBB6209473.1"/>
    </source>
</evidence>
<evidence type="ECO:0000256" key="3">
    <source>
        <dbReference type="ARBA" id="ARBA00022517"/>
    </source>
</evidence>
<dbReference type="PANTHER" id="PTHR43834:SF6">
    <property type="entry name" value="GTPASE DER"/>
    <property type="match status" value="1"/>
</dbReference>
<evidence type="ECO:0000256" key="2">
    <source>
        <dbReference type="ARBA" id="ARBA00020953"/>
    </source>
</evidence>
<evidence type="ECO:0000256" key="5">
    <source>
        <dbReference type="ARBA" id="ARBA00022741"/>
    </source>
</evidence>
<dbReference type="Gene3D" id="3.30.300.20">
    <property type="match status" value="1"/>
</dbReference>
<evidence type="ECO:0000256" key="10">
    <source>
        <dbReference type="RuleBase" id="RU004481"/>
    </source>
</evidence>
<dbReference type="InterPro" id="IPR031166">
    <property type="entry name" value="G_ENGA"/>
</dbReference>
<feature type="binding site" evidence="8">
    <location>
        <begin position="9"/>
        <end position="16"/>
    </location>
    <ligand>
        <name>GTP</name>
        <dbReference type="ChEBI" id="CHEBI:37565"/>
        <label>1</label>
    </ligand>
</feature>
<feature type="binding site" evidence="8">
    <location>
        <begin position="119"/>
        <end position="122"/>
    </location>
    <ligand>
        <name>GTP</name>
        <dbReference type="ChEBI" id="CHEBI:37565"/>
        <label>1</label>
    </ligand>
</feature>
<dbReference type="InterPro" id="IPR005225">
    <property type="entry name" value="Small_GTP-bd"/>
</dbReference>
<feature type="binding site" evidence="8">
    <location>
        <begin position="253"/>
        <end position="260"/>
    </location>
    <ligand>
        <name>GTP</name>
        <dbReference type="ChEBI" id="CHEBI:37565"/>
        <label>2</label>
    </ligand>
</feature>
<evidence type="ECO:0000313" key="14">
    <source>
        <dbReference type="Proteomes" id="UP000544872"/>
    </source>
</evidence>
<dbReference type="Proteomes" id="UP000544872">
    <property type="component" value="Unassembled WGS sequence"/>
</dbReference>
<dbReference type="CDD" id="cd01894">
    <property type="entry name" value="EngA1"/>
    <property type="match status" value="1"/>
</dbReference>
<comment type="function">
    <text evidence="8 10">GTPase that plays an essential role in the late steps of ribosome biogenesis.</text>
</comment>
<dbReference type="FunFam" id="3.30.300.20:FF:000004">
    <property type="entry name" value="GTPase Der"/>
    <property type="match status" value="1"/>
</dbReference>
<feature type="binding site" evidence="8">
    <location>
        <begin position="365"/>
        <end position="368"/>
    </location>
    <ligand>
        <name>GTP</name>
        <dbReference type="ChEBI" id="CHEBI:37565"/>
        <label>2</label>
    </ligand>
</feature>
<dbReference type="InterPro" id="IPR015946">
    <property type="entry name" value="KH_dom-like_a/b"/>
</dbReference>
<dbReference type="RefSeq" id="WP_184261781.1">
    <property type="nucleotide sequence ID" value="NZ_JACIIX010000002.1"/>
</dbReference>
<comment type="similarity">
    <text evidence="1 8 9 10">Belongs to the TRAFAC class TrmE-Era-EngA-EngB-Septin-like GTPase superfamily. EngA (Der) GTPase family.</text>
</comment>
<organism evidence="13 14">
    <name type="scientific">Novispirillum itersonii</name>
    <name type="common">Aquaspirillum itersonii</name>
    <dbReference type="NCBI Taxonomy" id="189"/>
    <lineage>
        <taxon>Bacteria</taxon>
        <taxon>Pseudomonadati</taxon>
        <taxon>Pseudomonadota</taxon>
        <taxon>Alphaproteobacteria</taxon>
        <taxon>Rhodospirillales</taxon>
        <taxon>Novispirillaceae</taxon>
        <taxon>Novispirillum</taxon>
    </lineage>
</organism>
<protein>
    <recommendedName>
        <fullName evidence="2 8">GTPase Der</fullName>
    </recommendedName>
    <alternativeName>
        <fullName evidence="7 8">GTP-binding protein EngA</fullName>
    </alternativeName>
</protein>
<dbReference type="EMBL" id="JACIIX010000002">
    <property type="protein sequence ID" value="MBB6209473.1"/>
    <property type="molecule type" value="Genomic_DNA"/>
</dbReference>
<proteinExistence type="inferred from homology"/>
<comment type="subunit">
    <text evidence="8">Associates with the 50S ribosomal subunit.</text>
</comment>
<dbReference type="GO" id="GO:0042254">
    <property type="term" value="P:ribosome biogenesis"/>
    <property type="evidence" value="ECO:0007669"/>
    <property type="project" value="UniProtKB-KW"/>
</dbReference>
<comment type="caution">
    <text evidence="13">The sequence shown here is derived from an EMBL/GenBank/DDBJ whole genome shotgun (WGS) entry which is preliminary data.</text>
</comment>
<dbReference type="NCBIfam" id="TIGR03594">
    <property type="entry name" value="GTPase_EngA"/>
    <property type="match status" value="1"/>
</dbReference>
<dbReference type="InterPro" id="IPR032859">
    <property type="entry name" value="KH_dom-like"/>
</dbReference>
<evidence type="ECO:0000256" key="11">
    <source>
        <dbReference type="SAM" id="MobiDB-lite"/>
    </source>
</evidence>
<dbReference type="PANTHER" id="PTHR43834">
    <property type="entry name" value="GTPASE DER"/>
    <property type="match status" value="1"/>
</dbReference>
<evidence type="ECO:0000256" key="7">
    <source>
        <dbReference type="ARBA" id="ARBA00032345"/>
    </source>
</evidence>
<dbReference type="Pfam" id="PF14714">
    <property type="entry name" value="KH_dom-like"/>
    <property type="match status" value="1"/>
</dbReference>
<keyword evidence="6 8" id="KW-0342">GTP-binding</keyword>
<dbReference type="SUPFAM" id="SSF52540">
    <property type="entry name" value="P-loop containing nucleoside triphosphate hydrolases"/>
    <property type="match status" value="2"/>
</dbReference>
<dbReference type="InterPro" id="IPR027417">
    <property type="entry name" value="P-loop_NTPase"/>
</dbReference>
<name>A0A7W9ZE44_NOVIT</name>
<dbReference type="AlphaFoldDB" id="A0A7W9ZE44"/>
<dbReference type="FunFam" id="3.40.50.300:FF:000057">
    <property type="entry name" value="GTPase Der"/>
    <property type="match status" value="1"/>
</dbReference>
<dbReference type="InterPro" id="IPR006073">
    <property type="entry name" value="GTP-bd"/>
</dbReference>
<sequence length="514" mass="57487">MSFTVAIIGRPNVGKSTLFNRLVGRRLAIVHDMPGVTRDRKAHKAVLAGMEFTVIDTAGLEDTLDDSLEGRMRQQTEAALDEADVTLFLIDARAGVTPLDAHFADVLRRHPTPTILCANKCEGKAGAPGLFESYGLGLGEPVPISAEHGEGMMDLFQALLPFARAAGVEEEPQEKPEFEPYPDDEEDAPVGASVVRETGDGADDDRPVPQAGSDEDDDDDWEGPGEDEEDDEEFPPYEEPGRPERPLQLAIVGRPNTGKSTLINRLLGEDRLLTGPEAGITRDSIEVDWEWRGRRIRLVDTAGLRRRARIEDSLEKMMVSETLNSIRMAEVVVLMLDANMVMEKQDLTIARMVIDEGRALVIAVNKWDAVENRNESLQRLNDRLQTSLPQVRGIPTVTISGLKGHGLDRLLENTFAIHRIWNTRVGTSKLNRWLNEMTERHPTPLSKLGRRIRLRYMTQVKTRPPTFAIFASKPDELPDSYMRYLVNGLRDTFGMDGVPIRIYIRKPKNPYANK</sequence>
<dbReference type="InterPro" id="IPR016484">
    <property type="entry name" value="GTPase_Der"/>
</dbReference>
<dbReference type="CDD" id="cd01895">
    <property type="entry name" value="EngA2"/>
    <property type="match status" value="1"/>
</dbReference>
<feature type="domain" description="EngA-type G" evidence="12">
    <location>
        <begin position="3"/>
        <end position="167"/>
    </location>
</feature>
<feature type="binding site" evidence="8">
    <location>
        <begin position="56"/>
        <end position="60"/>
    </location>
    <ligand>
        <name>GTP</name>
        <dbReference type="ChEBI" id="CHEBI:37565"/>
        <label>1</label>
    </ligand>
</feature>
<keyword evidence="5 8" id="KW-0547">Nucleotide-binding</keyword>
<feature type="domain" description="EngA-type G" evidence="12">
    <location>
        <begin position="247"/>
        <end position="422"/>
    </location>
</feature>
<evidence type="ECO:0000256" key="8">
    <source>
        <dbReference type="HAMAP-Rule" id="MF_00195"/>
    </source>
</evidence>